<keyword evidence="2" id="KW-1185">Reference proteome</keyword>
<evidence type="ECO:0000313" key="2">
    <source>
        <dbReference type="Proteomes" id="UP000224634"/>
    </source>
</evidence>
<dbReference type="SUPFAM" id="SSF53335">
    <property type="entry name" value="S-adenosyl-L-methionine-dependent methyltransferases"/>
    <property type="match status" value="1"/>
</dbReference>
<reference evidence="1 2" key="1">
    <citation type="submission" date="2017-10" db="EMBL/GenBank/DDBJ databases">
        <title>Comparative genomics in systemic dimorphic fungi from Ajellomycetaceae.</title>
        <authorList>
            <person name="Munoz J.F."/>
            <person name="Mcewen J.G."/>
            <person name="Clay O.K."/>
            <person name="Cuomo C.A."/>
        </authorList>
    </citation>
    <scope>NUCLEOTIDE SEQUENCE [LARGE SCALE GENOMIC DNA]</scope>
    <source>
        <strain evidence="1 2">UAMH7299</strain>
    </source>
</reference>
<protein>
    <recommendedName>
        <fullName evidence="3">Methyltransferase domain-containing protein</fullName>
    </recommendedName>
</protein>
<organism evidence="1 2">
    <name type="scientific">Polytolypa hystricis (strain UAMH7299)</name>
    <dbReference type="NCBI Taxonomy" id="1447883"/>
    <lineage>
        <taxon>Eukaryota</taxon>
        <taxon>Fungi</taxon>
        <taxon>Dikarya</taxon>
        <taxon>Ascomycota</taxon>
        <taxon>Pezizomycotina</taxon>
        <taxon>Eurotiomycetes</taxon>
        <taxon>Eurotiomycetidae</taxon>
        <taxon>Onygenales</taxon>
        <taxon>Onygenales incertae sedis</taxon>
        <taxon>Polytolypa</taxon>
    </lineage>
</organism>
<evidence type="ECO:0008006" key="3">
    <source>
        <dbReference type="Google" id="ProtNLM"/>
    </source>
</evidence>
<accession>A0A2B7Y1G2</accession>
<dbReference type="CDD" id="cd02440">
    <property type="entry name" value="AdoMet_MTases"/>
    <property type="match status" value="1"/>
</dbReference>
<dbReference type="Gene3D" id="3.40.50.150">
    <property type="entry name" value="Vaccinia Virus protein VP39"/>
    <property type="match status" value="1"/>
</dbReference>
<dbReference type="InterPro" id="IPR029063">
    <property type="entry name" value="SAM-dependent_MTases_sf"/>
</dbReference>
<gene>
    <name evidence="1" type="ORF">AJ80_05867</name>
</gene>
<dbReference type="STRING" id="1447883.A0A2B7Y1G2"/>
<dbReference type="PANTHER" id="PTHR43591">
    <property type="entry name" value="METHYLTRANSFERASE"/>
    <property type="match status" value="1"/>
</dbReference>
<comment type="caution">
    <text evidence="1">The sequence shown here is derived from an EMBL/GenBank/DDBJ whole genome shotgun (WGS) entry which is preliminary data.</text>
</comment>
<dbReference type="AlphaFoldDB" id="A0A2B7Y1G2"/>
<dbReference type="EMBL" id="PDNA01000092">
    <property type="protein sequence ID" value="PGH14547.1"/>
    <property type="molecule type" value="Genomic_DNA"/>
</dbReference>
<dbReference type="GO" id="GO:0008168">
    <property type="term" value="F:methyltransferase activity"/>
    <property type="evidence" value="ECO:0007669"/>
    <property type="project" value="TreeGrafter"/>
</dbReference>
<dbReference type="Proteomes" id="UP000224634">
    <property type="component" value="Unassembled WGS sequence"/>
</dbReference>
<dbReference type="OrthoDB" id="2013972at2759"/>
<name>A0A2B7Y1G2_POLH7</name>
<dbReference type="PANTHER" id="PTHR43591:SF105">
    <property type="entry name" value="METHYLTRANSFERASE DOMAIN-CONTAINING PROTEIN-RELATED"/>
    <property type="match status" value="1"/>
</dbReference>
<proteinExistence type="predicted"/>
<sequence>MKFSLKGIHSQDDTAEDQDFVDFYSRDDSAKTLASTPGSYRYENGRRYHSYRDGAYWGPNDDKDSHHQTITHHLYCLTLDDRLFLAPLSDPQNVVDIGTGRGLWAMDFADQFPNANVIGTDLSPVWEPVVQPNLRFEVDDCCSEWTYPPDTRERFDFIHMRGLYGSVADWPKLYKDCINHLTPGGYFEQAEITIKPLSDDGTLREDSPLHKYYEIGIEAQKITGKRVNIVETMRQDIINAGFLHVVETRFKWPVGPWSSDPRMKEIGRWMRQFWEHGMEGWVLALCTRHLEWEIEDVRSLISKTREALHDPKIHAYFEVSIVYGRKPFDSPSPTADESAN</sequence>
<evidence type="ECO:0000313" key="1">
    <source>
        <dbReference type="EMBL" id="PGH14547.1"/>
    </source>
</evidence>
<dbReference type="Pfam" id="PF13489">
    <property type="entry name" value="Methyltransf_23"/>
    <property type="match status" value="1"/>
</dbReference>